<dbReference type="InterPro" id="IPR036291">
    <property type="entry name" value="NAD(P)-bd_dom_sf"/>
</dbReference>
<accession>A0ABU1J8Z6</accession>
<keyword evidence="2" id="KW-0560">Oxidoreductase</keyword>
<dbReference type="SUPFAM" id="SSF51735">
    <property type="entry name" value="NAD(P)-binding Rossmann-fold domains"/>
    <property type="match status" value="1"/>
</dbReference>
<dbReference type="Proteomes" id="UP001185069">
    <property type="component" value="Unassembled WGS sequence"/>
</dbReference>
<keyword evidence="3" id="KW-1185">Reference proteome</keyword>
<dbReference type="PANTHER" id="PTHR43943:SF2">
    <property type="entry name" value="DEHYDROGENASE_REDUCTASE 4"/>
    <property type="match status" value="1"/>
</dbReference>
<evidence type="ECO:0000256" key="1">
    <source>
        <dbReference type="ARBA" id="ARBA00006484"/>
    </source>
</evidence>
<name>A0ABU1J8Z6_9MICC</name>
<dbReference type="NCBIfam" id="NF005559">
    <property type="entry name" value="PRK07231.1"/>
    <property type="match status" value="1"/>
</dbReference>
<dbReference type="PRINTS" id="PR00080">
    <property type="entry name" value="SDRFAMILY"/>
</dbReference>
<proteinExistence type="inferred from homology"/>
<comment type="caution">
    <text evidence="2">The sequence shown here is derived from an EMBL/GenBank/DDBJ whole genome shotgun (WGS) entry which is preliminary data.</text>
</comment>
<dbReference type="PRINTS" id="PR00081">
    <property type="entry name" value="GDHRDH"/>
</dbReference>
<comment type="similarity">
    <text evidence="1">Belongs to the short-chain dehydrogenases/reductases (SDR) family.</text>
</comment>
<evidence type="ECO:0000313" key="3">
    <source>
        <dbReference type="Proteomes" id="UP001185069"/>
    </source>
</evidence>
<dbReference type="Pfam" id="PF13561">
    <property type="entry name" value="adh_short_C2"/>
    <property type="match status" value="1"/>
</dbReference>
<sequence length="256" mass="26202">MDIPQRLTGKTALITGASRGIGLGIAQRLVAEGATVAITARKAEGLAEAAQTMPPGAVLSFTGKSDDATHRAAVLDGIAEQLGGLDILVNNAGINPVFGPLSEVDLDAVRKILEVNVIGTLGWVQEVLAHPGLAFRHRRGCIVNIYSVAGRIPSPGLGSYGVSKAANSHLAATLAVELGPEIRVNAVAPAVVKTDFAKALYAGREAEVAAQYPLNRLGTVTDVAAAVAYLVSEDASWVTGQLLTLDGGLLTAGGRA</sequence>
<reference evidence="2 3" key="1">
    <citation type="submission" date="2023-07" db="EMBL/GenBank/DDBJ databases">
        <title>Sequencing the genomes of 1000 actinobacteria strains.</title>
        <authorList>
            <person name="Klenk H.-P."/>
        </authorList>
    </citation>
    <scope>NUCLEOTIDE SEQUENCE [LARGE SCALE GENOMIC DNA]</scope>
    <source>
        <strain evidence="2 3">DSM 14555</strain>
    </source>
</reference>
<dbReference type="RefSeq" id="WP_309796733.1">
    <property type="nucleotide sequence ID" value="NZ_BAAAHY010000006.1"/>
</dbReference>
<dbReference type="Gene3D" id="3.40.50.720">
    <property type="entry name" value="NAD(P)-binding Rossmann-like Domain"/>
    <property type="match status" value="1"/>
</dbReference>
<dbReference type="EMBL" id="JAVDQF010000001">
    <property type="protein sequence ID" value="MDR6268843.1"/>
    <property type="molecule type" value="Genomic_DNA"/>
</dbReference>
<dbReference type="InterPro" id="IPR002347">
    <property type="entry name" value="SDR_fam"/>
</dbReference>
<protein>
    <submittedName>
        <fullName evidence="2">3-oxoacyl-[acyl-carrier protein] reductase</fullName>
        <ecNumber evidence="2">1.1.1.100</ecNumber>
    </submittedName>
</protein>
<gene>
    <name evidence="2" type="ORF">JOE69_001081</name>
</gene>
<evidence type="ECO:0000313" key="2">
    <source>
        <dbReference type="EMBL" id="MDR6268843.1"/>
    </source>
</evidence>
<dbReference type="EC" id="1.1.1.100" evidence="2"/>
<dbReference type="CDD" id="cd05233">
    <property type="entry name" value="SDR_c"/>
    <property type="match status" value="1"/>
</dbReference>
<organism evidence="2 3">
    <name type="scientific">Arthrobacter russicus</name>
    <dbReference type="NCBI Taxonomy" id="172040"/>
    <lineage>
        <taxon>Bacteria</taxon>
        <taxon>Bacillati</taxon>
        <taxon>Actinomycetota</taxon>
        <taxon>Actinomycetes</taxon>
        <taxon>Micrococcales</taxon>
        <taxon>Micrococcaceae</taxon>
        <taxon>Arthrobacter</taxon>
    </lineage>
</organism>
<dbReference type="GO" id="GO:0004316">
    <property type="term" value="F:3-oxoacyl-[acyl-carrier-protein] reductase (NADPH) activity"/>
    <property type="evidence" value="ECO:0007669"/>
    <property type="project" value="UniProtKB-EC"/>
</dbReference>
<dbReference type="PANTHER" id="PTHR43943">
    <property type="entry name" value="DEHYDROGENASE/REDUCTASE (SDR FAMILY) MEMBER 4"/>
    <property type="match status" value="1"/>
</dbReference>